<dbReference type="Gene3D" id="3.30.870.10">
    <property type="entry name" value="Endonuclease Chain A"/>
    <property type="match status" value="1"/>
</dbReference>
<reference evidence="2 3" key="1">
    <citation type="journal article" date="2009" name="Proc. Natl. Acad. Sci. U.S.A.">
        <title>Biogeography of the Sulfolobus islandicus pan-genome.</title>
        <authorList>
            <person name="Reno M.L."/>
            <person name="Held N.L."/>
            <person name="Fields C.J."/>
            <person name="Burke P.V."/>
            <person name="Whitaker R.J."/>
        </authorList>
    </citation>
    <scope>NUCLEOTIDE SEQUENCE [LARGE SCALE GENOMIC DNA]</scope>
    <source>
        <strain evidence="3">M.16.4 / Kamchatka #3</strain>
    </source>
</reference>
<dbReference type="EMBL" id="CP001402">
    <property type="protein sequence ID" value="ACR41518.1"/>
    <property type="molecule type" value="Genomic_DNA"/>
</dbReference>
<sequence>MKILKNNEFFNYLKGLILNAKENIILDYYVIDITDLKVKEIFNIIELKKTELDNVYIFIGGVEDAEALYTNCFVFMNYKKSLKESLQFFKRQSHTKLALIDNVLLIGSHNLTSSSSDNISVAEKIDIETKKQLLEDLKKKEKLDNKTVENLCKVVTMRRPSRRKSPYNVFVS</sequence>
<gene>
    <name evidence="2" type="ordered locus">M164_0906</name>
</gene>
<accession>C4KG04</accession>
<dbReference type="InterPro" id="IPR025202">
    <property type="entry name" value="PLD-like_dom"/>
</dbReference>
<evidence type="ECO:0000259" key="1">
    <source>
        <dbReference type="PROSITE" id="PS50035"/>
    </source>
</evidence>
<evidence type="ECO:0000313" key="3">
    <source>
        <dbReference type="Proteomes" id="UP000001479"/>
    </source>
</evidence>
<dbReference type="AlphaFoldDB" id="C4KG04"/>
<dbReference type="HOGENOM" id="CLU_1551892_0_0_2"/>
<dbReference type="Proteomes" id="UP000001479">
    <property type="component" value="Chromosome"/>
</dbReference>
<proteinExistence type="predicted"/>
<dbReference type="InterPro" id="IPR001736">
    <property type="entry name" value="PLipase_D/transphosphatidylase"/>
</dbReference>
<dbReference type="KEGG" id="sid:M164_0906"/>
<feature type="domain" description="PLD phosphodiesterase" evidence="1">
    <location>
        <begin position="89"/>
        <end position="115"/>
    </location>
</feature>
<organism evidence="2 3">
    <name type="scientific">Saccharolobus islandicus (strain M.16.4 / Kamchatka #3)</name>
    <name type="common">Sulfolobus islandicus</name>
    <dbReference type="NCBI Taxonomy" id="426118"/>
    <lineage>
        <taxon>Archaea</taxon>
        <taxon>Thermoproteota</taxon>
        <taxon>Thermoprotei</taxon>
        <taxon>Sulfolobales</taxon>
        <taxon>Sulfolobaceae</taxon>
        <taxon>Saccharolobus</taxon>
    </lineage>
</organism>
<dbReference type="RefSeq" id="WP_012735791.1">
    <property type="nucleotide sequence ID" value="NC_012726.1"/>
</dbReference>
<dbReference type="GeneID" id="7941129"/>
<dbReference type="SUPFAM" id="SSF56024">
    <property type="entry name" value="Phospholipase D/nuclease"/>
    <property type="match status" value="1"/>
</dbReference>
<dbReference type="GO" id="GO:0003824">
    <property type="term" value="F:catalytic activity"/>
    <property type="evidence" value="ECO:0007669"/>
    <property type="project" value="InterPro"/>
</dbReference>
<evidence type="ECO:0000313" key="2">
    <source>
        <dbReference type="EMBL" id="ACR41518.1"/>
    </source>
</evidence>
<dbReference type="Pfam" id="PF13091">
    <property type="entry name" value="PLDc_2"/>
    <property type="match status" value="1"/>
</dbReference>
<protein>
    <recommendedName>
        <fullName evidence="1">PLD phosphodiesterase domain-containing protein</fullName>
    </recommendedName>
</protein>
<name>C4KG04_SACI6</name>
<dbReference type="PROSITE" id="PS50035">
    <property type="entry name" value="PLD"/>
    <property type="match status" value="1"/>
</dbReference>